<evidence type="ECO:0000313" key="6">
    <source>
        <dbReference type="EMBL" id="SDZ74051.1"/>
    </source>
</evidence>
<dbReference type="GO" id="GO:0017136">
    <property type="term" value="F:histone deacetylase activity, NAD-dependent"/>
    <property type="evidence" value="ECO:0007669"/>
    <property type="project" value="TreeGrafter"/>
</dbReference>
<dbReference type="GO" id="GO:0070403">
    <property type="term" value="F:NAD+ binding"/>
    <property type="evidence" value="ECO:0007669"/>
    <property type="project" value="UniProtKB-UniRule"/>
</dbReference>
<name>A0A1H3VHA8_9ACTO</name>
<feature type="binding site" evidence="3">
    <location>
        <position position="253"/>
    </location>
    <ligand>
        <name>NAD(+)</name>
        <dbReference type="ChEBI" id="CHEBI:57540"/>
    </ligand>
</feature>
<dbReference type="Pfam" id="PF02146">
    <property type="entry name" value="SIR2"/>
    <property type="match status" value="1"/>
</dbReference>
<dbReference type="RefSeq" id="WP_176780635.1">
    <property type="nucleotide sequence ID" value="NZ_FNQV01000001.1"/>
</dbReference>
<feature type="domain" description="Deacetylase sirtuin-type" evidence="5">
    <location>
        <begin position="11"/>
        <end position="267"/>
    </location>
</feature>
<dbReference type="InterPro" id="IPR026591">
    <property type="entry name" value="Sirtuin_cat_small_dom_sf"/>
</dbReference>
<evidence type="ECO:0000256" key="4">
    <source>
        <dbReference type="PROSITE-ProRule" id="PRU00236"/>
    </source>
</evidence>
<dbReference type="GO" id="GO:0005737">
    <property type="term" value="C:cytoplasm"/>
    <property type="evidence" value="ECO:0007669"/>
    <property type="project" value="UniProtKB-SubCell"/>
</dbReference>
<keyword evidence="3 4" id="KW-0479">Metal-binding</keyword>
<comment type="caution">
    <text evidence="3">Lacks conserved residue(s) required for the propagation of feature annotation.</text>
</comment>
<feature type="binding site" evidence="3 4">
    <location>
        <position position="172"/>
    </location>
    <ligand>
        <name>Zn(2+)</name>
        <dbReference type="ChEBI" id="CHEBI:29105"/>
    </ligand>
</feature>
<dbReference type="AlphaFoldDB" id="A0A1H3VHA8"/>
<dbReference type="PANTHER" id="PTHR11085">
    <property type="entry name" value="NAD-DEPENDENT PROTEIN DEACYLASE SIRTUIN-5, MITOCHONDRIAL-RELATED"/>
    <property type="match status" value="1"/>
</dbReference>
<dbReference type="PANTHER" id="PTHR11085:SF4">
    <property type="entry name" value="NAD-DEPENDENT PROTEIN DEACYLASE"/>
    <property type="match status" value="1"/>
</dbReference>
<evidence type="ECO:0000256" key="2">
    <source>
        <dbReference type="ARBA" id="ARBA00023027"/>
    </source>
</evidence>
<feature type="binding site" evidence="3 4">
    <location>
        <position position="169"/>
    </location>
    <ligand>
        <name>Zn(2+)</name>
        <dbReference type="ChEBI" id="CHEBI:29105"/>
    </ligand>
</feature>
<feature type="binding site" evidence="3">
    <location>
        <begin position="117"/>
        <end position="120"/>
    </location>
    <ligand>
        <name>NAD(+)</name>
        <dbReference type="ChEBI" id="CHEBI:57540"/>
    </ligand>
</feature>
<dbReference type="GO" id="GO:0036054">
    <property type="term" value="F:protein-malonyllysine demalonylase activity"/>
    <property type="evidence" value="ECO:0007669"/>
    <property type="project" value="InterPro"/>
</dbReference>
<dbReference type="SUPFAM" id="SSF52467">
    <property type="entry name" value="DHS-like NAD/FAD-binding domain"/>
    <property type="match status" value="1"/>
</dbReference>
<evidence type="ECO:0000313" key="7">
    <source>
        <dbReference type="Proteomes" id="UP000199288"/>
    </source>
</evidence>
<keyword evidence="3" id="KW-0963">Cytoplasm</keyword>
<feature type="binding site" evidence="3 4">
    <location>
        <position position="143"/>
    </location>
    <ligand>
        <name>Zn(2+)</name>
        <dbReference type="ChEBI" id="CHEBI:29105"/>
    </ligand>
</feature>
<dbReference type="Gene3D" id="3.40.50.1220">
    <property type="entry name" value="TPP-binding domain"/>
    <property type="match status" value="1"/>
</dbReference>
<evidence type="ECO:0000256" key="3">
    <source>
        <dbReference type="HAMAP-Rule" id="MF_01121"/>
    </source>
</evidence>
<dbReference type="PROSITE" id="PS50305">
    <property type="entry name" value="SIRTUIN"/>
    <property type="match status" value="1"/>
</dbReference>
<sequence length="269" mass="29246">MRGVHRPDSAPIEIPDDIFDVLRDAHRVCVLTGAGMSAESGVPTFRDPIDGLWEHYEPEQLVSIEGWHSDPGTVWAWHLWFATLIARCSPNAGHRALGRWHRVWQRRGEGTIEVVTQNIDDLHERGGATPISHLHGEINKFRCFECGAPASPMLSWPAEPQASIPPPRCPICGGYIRPGVTWFGEALPAKAIDAAVQSAMTCDAMIVIGTSGVVYPAAGLPKLAAGRGMPVIEINPRDTDITHDMDIVWRESAAIALPALVDGIVGDHD</sequence>
<dbReference type="EC" id="2.3.1.286" evidence="3"/>
<feature type="active site" description="Proton acceptor" evidence="3 4">
    <location>
        <position position="135"/>
    </location>
</feature>
<feature type="binding site" evidence="3">
    <location>
        <begin position="235"/>
        <end position="237"/>
    </location>
    <ligand>
        <name>NAD(+)</name>
        <dbReference type="ChEBI" id="CHEBI:57540"/>
    </ligand>
</feature>
<dbReference type="HAMAP" id="MF_01121">
    <property type="entry name" value="Sirtuin_ClassIII"/>
    <property type="match status" value="1"/>
</dbReference>
<accession>A0A1H3VHA8</accession>
<dbReference type="InterPro" id="IPR050134">
    <property type="entry name" value="NAD-dep_sirtuin_deacylases"/>
</dbReference>
<dbReference type="InterPro" id="IPR003000">
    <property type="entry name" value="Sirtuin"/>
</dbReference>
<comment type="function">
    <text evidence="3">NAD-dependent protein deacetylase which modulates the activities of several proteins which are inactive in their acetylated form.</text>
</comment>
<feature type="binding site" evidence="3 4">
    <location>
        <position position="146"/>
    </location>
    <ligand>
        <name>Zn(2+)</name>
        <dbReference type="ChEBI" id="CHEBI:29105"/>
    </ligand>
</feature>
<comment type="subcellular location">
    <subcellularLocation>
        <location evidence="3">Cytoplasm</location>
    </subcellularLocation>
</comment>
<comment type="catalytic activity">
    <reaction evidence="3">
        <text>N(6)-acetyl-L-lysyl-[protein] + NAD(+) + H2O = 2''-O-acetyl-ADP-D-ribose + nicotinamide + L-lysyl-[protein]</text>
        <dbReference type="Rhea" id="RHEA:43636"/>
        <dbReference type="Rhea" id="RHEA-COMP:9752"/>
        <dbReference type="Rhea" id="RHEA-COMP:10731"/>
        <dbReference type="ChEBI" id="CHEBI:15377"/>
        <dbReference type="ChEBI" id="CHEBI:17154"/>
        <dbReference type="ChEBI" id="CHEBI:29969"/>
        <dbReference type="ChEBI" id="CHEBI:57540"/>
        <dbReference type="ChEBI" id="CHEBI:61930"/>
        <dbReference type="ChEBI" id="CHEBI:83767"/>
        <dbReference type="EC" id="2.3.1.286"/>
    </reaction>
</comment>
<keyword evidence="1" id="KW-0808">Transferase</keyword>
<comment type="similarity">
    <text evidence="3">Belongs to the sirtuin family. Class III subfamily.</text>
</comment>
<keyword evidence="7" id="KW-1185">Reference proteome</keyword>
<feature type="binding site" evidence="3">
    <location>
        <begin position="209"/>
        <end position="211"/>
    </location>
    <ligand>
        <name>NAD(+)</name>
        <dbReference type="ChEBI" id="CHEBI:57540"/>
    </ligand>
</feature>
<proteinExistence type="inferred from homology"/>
<dbReference type="EMBL" id="FNQV01000001">
    <property type="protein sequence ID" value="SDZ74051.1"/>
    <property type="molecule type" value="Genomic_DNA"/>
</dbReference>
<dbReference type="Proteomes" id="UP000199288">
    <property type="component" value="Unassembled WGS sequence"/>
</dbReference>
<comment type="cofactor">
    <cofactor evidence="3">
        <name>Zn(2+)</name>
        <dbReference type="ChEBI" id="CHEBI:29105"/>
    </cofactor>
    <text evidence="3">Binds 1 zinc ion per subunit.</text>
</comment>
<evidence type="ECO:0000256" key="1">
    <source>
        <dbReference type="ARBA" id="ARBA00022679"/>
    </source>
</evidence>
<dbReference type="InterPro" id="IPR026590">
    <property type="entry name" value="Ssirtuin_cat_dom"/>
</dbReference>
<dbReference type="InterPro" id="IPR027546">
    <property type="entry name" value="Sirtuin_class_III"/>
</dbReference>
<keyword evidence="3 4" id="KW-0862">Zinc</keyword>
<keyword evidence="2 3" id="KW-0520">NAD</keyword>
<dbReference type="InterPro" id="IPR029035">
    <property type="entry name" value="DHS-like_NAD/FAD-binding_dom"/>
</dbReference>
<evidence type="ECO:0000259" key="5">
    <source>
        <dbReference type="PROSITE" id="PS50305"/>
    </source>
</evidence>
<dbReference type="GO" id="GO:0008270">
    <property type="term" value="F:zinc ion binding"/>
    <property type="evidence" value="ECO:0007669"/>
    <property type="project" value="UniProtKB-UniRule"/>
</dbReference>
<dbReference type="NCBIfam" id="NF001753">
    <property type="entry name" value="PRK00481.1-3"/>
    <property type="match status" value="1"/>
</dbReference>
<dbReference type="GO" id="GO:0036055">
    <property type="term" value="F:protein-succinyllysine desuccinylase activity"/>
    <property type="evidence" value="ECO:0007669"/>
    <property type="project" value="InterPro"/>
</dbReference>
<dbReference type="Gene3D" id="3.30.1600.10">
    <property type="entry name" value="SIR2/SIRT2 'Small Domain"/>
    <property type="match status" value="1"/>
</dbReference>
<protein>
    <recommendedName>
        <fullName evidence="3">NAD-dependent protein deacylase</fullName>
        <ecNumber evidence="3">2.3.1.286</ecNumber>
    </recommendedName>
    <alternativeName>
        <fullName evidence="3">Regulatory protein SIR2 homolog</fullName>
    </alternativeName>
</protein>
<organism evidence="6 7">
    <name type="scientific">Bowdeniella nasicola</name>
    <dbReference type="NCBI Taxonomy" id="208480"/>
    <lineage>
        <taxon>Bacteria</taxon>
        <taxon>Bacillati</taxon>
        <taxon>Actinomycetota</taxon>
        <taxon>Actinomycetes</taxon>
        <taxon>Actinomycetales</taxon>
        <taxon>Actinomycetaceae</taxon>
        <taxon>Bowdeniella</taxon>
    </lineage>
</organism>
<gene>
    <name evidence="3" type="primary">cobB</name>
    <name evidence="6" type="ORF">SAMN02910418_00058</name>
</gene>
<reference evidence="7" key="1">
    <citation type="submission" date="2016-10" db="EMBL/GenBank/DDBJ databases">
        <authorList>
            <person name="Varghese N."/>
            <person name="Submissions S."/>
        </authorList>
    </citation>
    <scope>NUCLEOTIDE SEQUENCE [LARGE SCALE GENOMIC DNA]</scope>
    <source>
        <strain evidence="7">KPR-1</strain>
    </source>
</reference>